<dbReference type="EMBL" id="JAVQLW010000001">
    <property type="protein sequence ID" value="MDS9467511.1"/>
    <property type="molecule type" value="Genomic_DNA"/>
</dbReference>
<reference evidence="2" key="1">
    <citation type="submission" date="2023-07" db="EMBL/GenBank/DDBJ databases">
        <title>Paracoccus sp. MBLB3053 whole genome sequence.</title>
        <authorList>
            <person name="Hwang C.Y."/>
            <person name="Cho E.-S."/>
            <person name="Seo M.-J."/>
        </authorList>
    </citation>
    <scope>NUCLEOTIDE SEQUENCE [LARGE SCALE GENOMIC DNA]</scope>
    <source>
        <strain evidence="2">MBLB3053</strain>
    </source>
</reference>
<gene>
    <name evidence="1" type="ORF">RGQ15_07975</name>
</gene>
<accession>A0ABU2HR46</accession>
<name>A0ABU2HR46_9RHOB</name>
<evidence type="ECO:0000313" key="1">
    <source>
        <dbReference type="EMBL" id="MDS9467511.1"/>
    </source>
</evidence>
<organism evidence="1 2">
    <name type="scientific">Paracoccus aurantius</name>
    <dbReference type="NCBI Taxonomy" id="3073814"/>
    <lineage>
        <taxon>Bacteria</taxon>
        <taxon>Pseudomonadati</taxon>
        <taxon>Pseudomonadota</taxon>
        <taxon>Alphaproteobacteria</taxon>
        <taxon>Rhodobacterales</taxon>
        <taxon>Paracoccaceae</taxon>
        <taxon>Paracoccus</taxon>
    </lineage>
</organism>
<protein>
    <submittedName>
        <fullName evidence="1">Uncharacterized protein</fullName>
    </submittedName>
</protein>
<evidence type="ECO:0000313" key="2">
    <source>
        <dbReference type="Proteomes" id="UP001269144"/>
    </source>
</evidence>
<proteinExistence type="predicted"/>
<sequence length="75" mass="8156">MICFNMPSLPTHAVNATSYATIALSPYQSAQGPVLQTFADGKVMIDTGREILTGRPLTRDRGNARIWSPLFAGFN</sequence>
<dbReference type="Proteomes" id="UP001269144">
    <property type="component" value="Unassembled WGS sequence"/>
</dbReference>
<comment type="caution">
    <text evidence="1">The sequence shown here is derived from an EMBL/GenBank/DDBJ whole genome shotgun (WGS) entry which is preliminary data.</text>
</comment>
<dbReference type="RefSeq" id="WP_311159685.1">
    <property type="nucleotide sequence ID" value="NZ_JAVQLW010000001.1"/>
</dbReference>
<keyword evidence="2" id="KW-1185">Reference proteome</keyword>